<proteinExistence type="predicted"/>
<dbReference type="EMBL" id="VENP01000047">
    <property type="protein sequence ID" value="TNU73409.1"/>
    <property type="molecule type" value="Genomic_DNA"/>
</dbReference>
<gene>
    <name evidence="3" type="ORF">FH969_11490</name>
</gene>
<reference evidence="3 4" key="1">
    <citation type="submission" date="2019-06" db="EMBL/GenBank/DDBJ databases">
        <title>Draft genome sequence of Miniimonas arenae KCTC 19750T isolated from sea sand.</title>
        <authorList>
            <person name="Park S.-J."/>
        </authorList>
    </citation>
    <scope>NUCLEOTIDE SEQUENCE [LARGE SCALE GENOMIC DNA]</scope>
    <source>
        <strain evidence="3 4">KCTC 19750</strain>
    </source>
</reference>
<organism evidence="3 4">
    <name type="scientific">Miniimonas arenae</name>
    <dbReference type="NCBI Taxonomy" id="676201"/>
    <lineage>
        <taxon>Bacteria</taxon>
        <taxon>Bacillati</taxon>
        <taxon>Actinomycetota</taxon>
        <taxon>Actinomycetes</taxon>
        <taxon>Micrococcales</taxon>
        <taxon>Beutenbergiaceae</taxon>
        <taxon>Miniimonas</taxon>
    </lineage>
</organism>
<evidence type="ECO:0000256" key="1">
    <source>
        <dbReference type="SAM" id="MobiDB-lite"/>
    </source>
</evidence>
<dbReference type="OrthoDB" id="1099523at2"/>
<name>A0A5C5BAA5_9MICO</name>
<dbReference type="Proteomes" id="UP000313849">
    <property type="component" value="Unassembled WGS sequence"/>
</dbReference>
<dbReference type="Gene3D" id="2.70.70.10">
    <property type="entry name" value="Glucose Permease (Domain IIA)"/>
    <property type="match status" value="1"/>
</dbReference>
<sequence>MVFPLPTGTWVRSGGFGPRVDPITFEPDFHHGVDLSAPGGTPILALADGVVSAASYTESGGGFIAIEHTIDGQRIASVYIHMWADGIFVTVGEVVAAGQHIGDVGTSGHSTGNHLHFELRPGGTSSPSIDPEPWLDTHSPEDLLAGSETSQCMA</sequence>
<dbReference type="InterPro" id="IPR050570">
    <property type="entry name" value="Cell_wall_metabolism_enzyme"/>
</dbReference>
<accession>A0A5C5BAA5</accession>
<dbReference type="PANTHER" id="PTHR21666">
    <property type="entry name" value="PEPTIDASE-RELATED"/>
    <property type="match status" value="1"/>
</dbReference>
<keyword evidence="4" id="KW-1185">Reference proteome</keyword>
<dbReference type="InterPro" id="IPR011055">
    <property type="entry name" value="Dup_hybrid_motif"/>
</dbReference>
<dbReference type="CDD" id="cd12797">
    <property type="entry name" value="M23_peptidase"/>
    <property type="match status" value="1"/>
</dbReference>
<protein>
    <submittedName>
        <fullName evidence="3">M23 family metallopeptidase</fullName>
    </submittedName>
</protein>
<dbReference type="GO" id="GO:0004222">
    <property type="term" value="F:metalloendopeptidase activity"/>
    <property type="evidence" value="ECO:0007669"/>
    <property type="project" value="TreeGrafter"/>
</dbReference>
<evidence type="ECO:0000313" key="4">
    <source>
        <dbReference type="Proteomes" id="UP000313849"/>
    </source>
</evidence>
<feature type="region of interest" description="Disordered" evidence="1">
    <location>
        <begin position="107"/>
        <end position="154"/>
    </location>
</feature>
<feature type="domain" description="M23ase beta-sheet core" evidence="2">
    <location>
        <begin position="29"/>
        <end position="124"/>
    </location>
</feature>
<evidence type="ECO:0000313" key="3">
    <source>
        <dbReference type="EMBL" id="TNU73409.1"/>
    </source>
</evidence>
<comment type="caution">
    <text evidence="3">The sequence shown here is derived from an EMBL/GenBank/DDBJ whole genome shotgun (WGS) entry which is preliminary data.</text>
</comment>
<dbReference type="AlphaFoldDB" id="A0A5C5BAA5"/>
<dbReference type="Pfam" id="PF01551">
    <property type="entry name" value="Peptidase_M23"/>
    <property type="match status" value="1"/>
</dbReference>
<evidence type="ECO:0000259" key="2">
    <source>
        <dbReference type="Pfam" id="PF01551"/>
    </source>
</evidence>
<dbReference type="InterPro" id="IPR016047">
    <property type="entry name" value="M23ase_b-sheet_dom"/>
</dbReference>
<dbReference type="PANTHER" id="PTHR21666:SF270">
    <property type="entry name" value="MUREIN HYDROLASE ACTIVATOR ENVC"/>
    <property type="match status" value="1"/>
</dbReference>
<dbReference type="SUPFAM" id="SSF51261">
    <property type="entry name" value="Duplicated hybrid motif"/>
    <property type="match status" value="1"/>
</dbReference>